<evidence type="ECO:0000313" key="3">
    <source>
        <dbReference type="Proteomes" id="UP000554482"/>
    </source>
</evidence>
<dbReference type="AlphaFoldDB" id="A0A7J6XE95"/>
<keyword evidence="1" id="KW-0812">Transmembrane</keyword>
<dbReference type="OrthoDB" id="1724124at2759"/>
<gene>
    <name evidence="2" type="ORF">FRX31_003076</name>
</gene>
<dbReference type="Proteomes" id="UP000554482">
    <property type="component" value="Unassembled WGS sequence"/>
</dbReference>
<organism evidence="2 3">
    <name type="scientific">Thalictrum thalictroides</name>
    <name type="common">Rue-anemone</name>
    <name type="synonym">Anemone thalictroides</name>
    <dbReference type="NCBI Taxonomy" id="46969"/>
    <lineage>
        <taxon>Eukaryota</taxon>
        <taxon>Viridiplantae</taxon>
        <taxon>Streptophyta</taxon>
        <taxon>Embryophyta</taxon>
        <taxon>Tracheophyta</taxon>
        <taxon>Spermatophyta</taxon>
        <taxon>Magnoliopsida</taxon>
        <taxon>Ranunculales</taxon>
        <taxon>Ranunculaceae</taxon>
        <taxon>Thalictroideae</taxon>
        <taxon>Thalictrum</taxon>
    </lineage>
</organism>
<proteinExistence type="predicted"/>
<evidence type="ECO:0008006" key="4">
    <source>
        <dbReference type="Google" id="ProtNLM"/>
    </source>
</evidence>
<keyword evidence="1" id="KW-0472">Membrane</keyword>
<evidence type="ECO:0000313" key="2">
    <source>
        <dbReference type="EMBL" id="KAF5207337.1"/>
    </source>
</evidence>
<keyword evidence="1" id="KW-1133">Transmembrane helix</keyword>
<sequence length="83" mass="9330">MNASKSTQKLDDKGKQEEKMGLGTALLTVGAAIGAALLAWGVSRAFSNDDVKMMKAPGRDDYMRRRDFQDNPHKYFMICMDRK</sequence>
<keyword evidence="3" id="KW-1185">Reference proteome</keyword>
<evidence type="ECO:0000256" key="1">
    <source>
        <dbReference type="SAM" id="Phobius"/>
    </source>
</evidence>
<name>A0A7J6XE95_THATH</name>
<dbReference type="EMBL" id="JABWDY010001533">
    <property type="protein sequence ID" value="KAF5207337.1"/>
    <property type="molecule type" value="Genomic_DNA"/>
</dbReference>
<protein>
    <recommendedName>
        <fullName evidence="4">Transmembrane protein</fullName>
    </recommendedName>
</protein>
<feature type="transmembrane region" description="Helical" evidence="1">
    <location>
        <begin position="21"/>
        <end position="42"/>
    </location>
</feature>
<comment type="caution">
    <text evidence="2">The sequence shown here is derived from an EMBL/GenBank/DDBJ whole genome shotgun (WGS) entry which is preliminary data.</text>
</comment>
<reference evidence="2 3" key="1">
    <citation type="submission" date="2020-06" db="EMBL/GenBank/DDBJ databases">
        <title>Transcriptomic and genomic resources for Thalictrum thalictroides and T. hernandezii: Facilitating candidate gene discovery in an emerging model plant lineage.</title>
        <authorList>
            <person name="Arias T."/>
            <person name="Riano-Pachon D.M."/>
            <person name="Di Stilio V.S."/>
        </authorList>
    </citation>
    <scope>NUCLEOTIDE SEQUENCE [LARGE SCALE GENOMIC DNA]</scope>
    <source>
        <strain evidence="3">cv. WT478/WT964</strain>
        <tissue evidence="2">Leaves</tissue>
    </source>
</reference>
<accession>A0A7J6XE95</accession>